<keyword evidence="2" id="KW-0813">Transport</keyword>
<dbReference type="AlphaFoldDB" id="A0A3G9J328"/>
<dbReference type="InterPro" id="IPR038495">
    <property type="entry name" value="ATPase_E_C"/>
</dbReference>
<dbReference type="EMBL" id="AP019309">
    <property type="protein sequence ID" value="BBH25577.1"/>
    <property type="molecule type" value="Genomic_DNA"/>
</dbReference>
<evidence type="ECO:0008006" key="7">
    <source>
        <dbReference type="Google" id="ProtNLM"/>
    </source>
</evidence>
<organism evidence="5 6">
    <name type="scientific">Intestinibaculum porci</name>
    <dbReference type="NCBI Taxonomy" id="2487118"/>
    <lineage>
        <taxon>Bacteria</taxon>
        <taxon>Bacillati</taxon>
        <taxon>Bacillota</taxon>
        <taxon>Erysipelotrichia</taxon>
        <taxon>Erysipelotrichales</taxon>
        <taxon>Erysipelotrichaceae</taxon>
        <taxon>Intestinibaculum</taxon>
    </lineage>
</organism>
<reference evidence="5 6" key="1">
    <citation type="submission" date="2018-11" db="EMBL/GenBank/DDBJ databases">
        <title>Novel Erysipelotrichaceae bacterium isolated from small intestine of a swine.</title>
        <authorList>
            <person name="Kim J.S."/>
            <person name="Choe H."/>
            <person name="Lee Y.R."/>
            <person name="Kim K.M."/>
            <person name="Park D.S."/>
        </authorList>
    </citation>
    <scope>NUCLEOTIDE SEQUENCE [LARGE SCALE GENOMIC DNA]</scope>
    <source>
        <strain evidence="5 6">SG0102</strain>
    </source>
</reference>
<evidence type="ECO:0000313" key="6">
    <source>
        <dbReference type="Proteomes" id="UP000268059"/>
    </source>
</evidence>
<dbReference type="Proteomes" id="UP000268059">
    <property type="component" value="Chromosome"/>
</dbReference>
<dbReference type="InterPro" id="IPR002842">
    <property type="entry name" value="ATPase_V1_Esu"/>
</dbReference>
<keyword evidence="3" id="KW-0406">Ion transport</keyword>
<dbReference type="KEGG" id="ebm:SG0102_05110"/>
<dbReference type="RefSeq" id="WP_125118514.1">
    <property type="nucleotide sequence ID" value="NZ_AP019309.1"/>
</dbReference>
<dbReference type="GO" id="GO:0033178">
    <property type="term" value="C:proton-transporting two-sector ATPase complex, catalytic domain"/>
    <property type="evidence" value="ECO:0007669"/>
    <property type="project" value="InterPro"/>
</dbReference>
<dbReference type="InParanoid" id="A0A3G9J328"/>
<evidence type="ECO:0000256" key="2">
    <source>
        <dbReference type="ARBA" id="ARBA00022448"/>
    </source>
</evidence>
<proteinExistence type="inferred from homology"/>
<sequence length="196" mass="22203">MQEKDVFLSMKAEIEHTAQKQVDAINAEVKKMEDEALQSMQEEAKKDADLKLKQELEEIHSEASAEISETHTQRTKKLIAKRDEYVAEVFKAAREKLVAFTKSAEYKDYLLKKAKAAADNDFVDAVMLVRAEDMQYSEELKKAYGKTVEVKASDEITLGGFILENTADALVVNETLEFALENQKTWFANNSGLMIK</sequence>
<keyword evidence="4" id="KW-0175">Coiled coil</keyword>
<feature type="coiled-coil region" evidence="4">
    <location>
        <begin position="15"/>
        <end position="42"/>
    </location>
</feature>
<evidence type="ECO:0000256" key="1">
    <source>
        <dbReference type="ARBA" id="ARBA00005901"/>
    </source>
</evidence>
<dbReference type="SUPFAM" id="SSF160527">
    <property type="entry name" value="V-type ATPase subunit E-like"/>
    <property type="match status" value="1"/>
</dbReference>
<accession>A0A3G9J328</accession>
<dbReference type="Pfam" id="PF01991">
    <property type="entry name" value="vATP-synt_E"/>
    <property type="match status" value="1"/>
</dbReference>
<evidence type="ECO:0000256" key="3">
    <source>
        <dbReference type="ARBA" id="ARBA00023065"/>
    </source>
</evidence>
<comment type="similarity">
    <text evidence="1">Belongs to the V-ATPase E subunit family.</text>
</comment>
<gene>
    <name evidence="5" type="ORF">SG0102_05110</name>
</gene>
<evidence type="ECO:0000313" key="5">
    <source>
        <dbReference type="EMBL" id="BBH25577.1"/>
    </source>
</evidence>
<dbReference type="Gene3D" id="3.30.2320.30">
    <property type="entry name" value="ATP synthase, E subunit, C-terminal"/>
    <property type="match status" value="1"/>
</dbReference>
<evidence type="ECO:0000256" key="4">
    <source>
        <dbReference type="SAM" id="Coils"/>
    </source>
</evidence>
<name>A0A3G9J328_9FIRM</name>
<dbReference type="GO" id="GO:0046961">
    <property type="term" value="F:proton-transporting ATPase activity, rotational mechanism"/>
    <property type="evidence" value="ECO:0007669"/>
    <property type="project" value="InterPro"/>
</dbReference>
<dbReference type="OrthoDB" id="1862548at2"/>
<protein>
    <recommendedName>
        <fullName evidence="7">V-type ATP synthase subunit E</fullName>
    </recommendedName>
</protein>
<keyword evidence="6" id="KW-1185">Reference proteome</keyword>